<reference evidence="4" key="1">
    <citation type="journal article" date="2019" name="Int. J. Syst. Evol. Microbiol.">
        <title>The Global Catalogue of Microorganisms (GCM) 10K type strain sequencing project: providing services to taxonomists for standard genome sequencing and annotation.</title>
        <authorList>
            <consortium name="The Broad Institute Genomics Platform"/>
            <consortium name="The Broad Institute Genome Sequencing Center for Infectious Disease"/>
            <person name="Wu L."/>
            <person name="Ma J."/>
        </authorList>
    </citation>
    <scope>NUCLEOTIDE SEQUENCE [LARGE SCALE GENOMIC DNA]</scope>
    <source>
        <strain evidence="4">JCM 9731</strain>
    </source>
</reference>
<gene>
    <name evidence="3" type="ORF">GCM10008967_43330</name>
</gene>
<organism evidence="3 4">
    <name type="scientific">Bacillus carboniphilus</name>
    <dbReference type="NCBI Taxonomy" id="86663"/>
    <lineage>
        <taxon>Bacteria</taxon>
        <taxon>Bacillati</taxon>
        <taxon>Bacillota</taxon>
        <taxon>Bacilli</taxon>
        <taxon>Bacillales</taxon>
        <taxon>Bacillaceae</taxon>
        <taxon>Bacillus</taxon>
    </lineage>
</organism>
<proteinExistence type="predicted"/>
<dbReference type="RefSeq" id="WP_343804190.1">
    <property type="nucleotide sequence ID" value="NZ_BAAADJ010000064.1"/>
</dbReference>
<evidence type="ECO:0000259" key="2">
    <source>
        <dbReference type="Pfam" id="PF15608"/>
    </source>
</evidence>
<dbReference type="InterPro" id="IPR048336">
    <property type="entry name" value="StiP-like"/>
</dbReference>
<dbReference type="GO" id="GO:0006508">
    <property type="term" value="P:proteolysis"/>
    <property type="evidence" value="ECO:0007669"/>
    <property type="project" value="UniProtKB-KW"/>
</dbReference>
<keyword evidence="4" id="KW-1185">Reference proteome</keyword>
<feature type="domain" description="PELOTA RNA-binding" evidence="2">
    <location>
        <begin position="282"/>
        <end position="360"/>
    </location>
</feature>
<evidence type="ECO:0000259" key="1">
    <source>
        <dbReference type="Pfam" id="PF11202"/>
    </source>
</evidence>
<evidence type="ECO:0000313" key="3">
    <source>
        <dbReference type="EMBL" id="GAA0348332.1"/>
    </source>
</evidence>
<dbReference type="PIRSF" id="PIRSF020979">
    <property type="entry name" value="UCP020979"/>
    <property type="match status" value="1"/>
</dbReference>
<feature type="domain" description="Cysteine protease StiP N-terminal" evidence="1">
    <location>
        <begin position="12"/>
        <end position="261"/>
    </location>
</feature>
<comment type="caution">
    <text evidence="3">The sequence shown here is derived from an EMBL/GenBank/DDBJ whole genome shotgun (WGS) entry which is preliminary data.</text>
</comment>
<dbReference type="GO" id="GO:0008233">
    <property type="term" value="F:peptidase activity"/>
    <property type="evidence" value="ECO:0007669"/>
    <property type="project" value="UniProtKB-KW"/>
</dbReference>
<keyword evidence="3" id="KW-0378">Hydrolase</keyword>
<evidence type="ECO:0000313" key="4">
    <source>
        <dbReference type="Proteomes" id="UP001500782"/>
    </source>
</evidence>
<sequence>MVLKEMKTIGSGSYQTSDVTFLLKDVSHIQLEDDVIEREHRIQTKQEHYSESLPIEKLPEQDYIDFYKKALQTNGQRTAELVREVSIQLHHTYNDDLVLVSLARAGTPVGILLKRYLAKFFSYEIPHYSVSIIRGKGIDWQALQFIIKKHESKKIIFVDGWTGKGSITNELKKSCEGFNEISSRRVEPILAVLSDPARCSTISGTREDILLPHACLNATVSGLVSRTILNKKWIHDGEFHGAKFYKEWLSNDYSNQYVNEITALFSKPCNVEYKPNAQSSFSGMEEVKRISKEFSIDDLHLIKPSIGETTRVLLRRLPWKILVKDSGDPQTKHILHLAHQKNIEVIEYKGMTYSACGIIRPLGEERT</sequence>
<dbReference type="Pfam" id="PF15608">
    <property type="entry name" value="PELOTA_1"/>
    <property type="match status" value="1"/>
</dbReference>
<dbReference type="Pfam" id="PF11202">
    <property type="entry name" value="StiP"/>
    <property type="match status" value="1"/>
</dbReference>
<dbReference type="EMBL" id="BAAADJ010000064">
    <property type="protein sequence ID" value="GAA0348332.1"/>
    <property type="molecule type" value="Genomic_DNA"/>
</dbReference>
<name>A0ABP3GL76_9BACI</name>
<accession>A0ABP3GL76</accession>
<dbReference type="InterPro" id="IPR011215">
    <property type="entry name" value="StiP_N"/>
</dbReference>
<dbReference type="InterPro" id="IPR028157">
    <property type="entry name" value="PELOTA_dom"/>
</dbReference>
<dbReference type="Proteomes" id="UP001500782">
    <property type="component" value="Unassembled WGS sequence"/>
</dbReference>
<keyword evidence="3" id="KW-0645">Protease</keyword>
<protein>
    <submittedName>
        <fullName evidence="3">Cysteine protease StiP family protein</fullName>
    </submittedName>
</protein>